<dbReference type="GO" id="GO:0005337">
    <property type="term" value="F:nucleoside transmembrane transporter activity"/>
    <property type="evidence" value="ECO:0007669"/>
    <property type="project" value="InterPro"/>
</dbReference>
<feature type="transmembrane region" description="Helical" evidence="8">
    <location>
        <begin position="253"/>
        <end position="276"/>
    </location>
</feature>
<feature type="transmembrane region" description="Helical" evidence="8">
    <location>
        <begin position="402"/>
        <end position="423"/>
    </location>
</feature>
<evidence type="ECO:0000313" key="10">
    <source>
        <dbReference type="Proteomes" id="UP000438429"/>
    </source>
</evidence>
<evidence type="ECO:0000256" key="6">
    <source>
        <dbReference type="ARBA" id="ARBA00023136"/>
    </source>
</evidence>
<feature type="compositionally biased region" description="Polar residues" evidence="7">
    <location>
        <begin position="176"/>
        <end position="205"/>
    </location>
</feature>
<evidence type="ECO:0000313" key="9">
    <source>
        <dbReference type="EMBL" id="KAF0036893.1"/>
    </source>
</evidence>
<evidence type="ECO:0000256" key="1">
    <source>
        <dbReference type="ARBA" id="ARBA00004141"/>
    </source>
</evidence>
<dbReference type="PRINTS" id="PR01130">
    <property type="entry name" value="DERENTRNSPRT"/>
</dbReference>
<dbReference type="PANTHER" id="PTHR10332">
    <property type="entry name" value="EQUILIBRATIVE NUCLEOSIDE TRANSPORTER"/>
    <property type="match status" value="1"/>
</dbReference>
<accession>A0A6A4SSC2</accession>
<keyword evidence="3" id="KW-0813">Transport</keyword>
<dbReference type="GO" id="GO:0035364">
    <property type="term" value="P:thymine transport"/>
    <property type="evidence" value="ECO:0007669"/>
    <property type="project" value="TreeGrafter"/>
</dbReference>
<keyword evidence="4 8" id="KW-0812">Transmembrane</keyword>
<dbReference type="GO" id="GO:0016323">
    <property type="term" value="C:basolateral plasma membrane"/>
    <property type="evidence" value="ECO:0007669"/>
    <property type="project" value="TreeGrafter"/>
</dbReference>
<gene>
    <name evidence="9" type="ORF">F2P81_009767</name>
</gene>
<name>A0A6A4SSC2_SCOMX</name>
<comment type="similarity">
    <text evidence="2">Belongs to the SLC29A/ENT transporter (TC 2.A.57) family.</text>
</comment>
<dbReference type="GO" id="GO:0015854">
    <property type="term" value="P:guanine transport"/>
    <property type="evidence" value="ECO:0007669"/>
    <property type="project" value="TreeGrafter"/>
</dbReference>
<dbReference type="GO" id="GO:0015862">
    <property type="term" value="P:uridine transmembrane transport"/>
    <property type="evidence" value="ECO:0007669"/>
    <property type="project" value="TreeGrafter"/>
</dbReference>
<dbReference type="GO" id="GO:0015853">
    <property type="term" value="P:adenine transport"/>
    <property type="evidence" value="ECO:0007669"/>
    <property type="project" value="TreeGrafter"/>
</dbReference>
<sequence length="444" mass="49517">MRRMRRLDTRRQHKCATGYYVEFDFTALTKPNKVQGGNKVCARSQRPHSNTWTESNIRTTTGQTTGQLPDNIRTTTGQHPDNNRTTTGQLPDNYRGNYRTTTGQHPDNYRTNNRTTSGQQPDNIRTTTGQHPDNYRTTTGATTGQLPDNIRTTTGQHPDNYRTTTGQLPDNYRGNYRTTTGQHPDNNRTTSGQLPDNNRTTTGQLPDNYRGNYRATTGQQPDNIRTTTGAPTGQQPARPSGGGTTTDYNFDSWMALLSQLPLLLFTLLNSFLYQWVRERVRVVFSLITIFIIFALTAALVSVPMQPDTFFSVTMTSIWFINMCSAVLQGSLFGVVGLFPHRYNTLFMSGQGLAGIFAAVAMLSSILYKKILNGKDLEANGKFLGEPQEGRERSSVLGVFKKIWLMALCVTCVFAVTVSVFPVVTVRVQTVYKDNAAWGEMPLGS</sequence>
<evidence type="ECO:0000256" key="7">
    <source>
        <dbReference type="SAM" id="MobiDB-lite"/>
    </source>
</evidence>
<reference evidence="9 10" key="1">
    <citation type="submission" date="2019-06" db="EMBL/GenBank/DDBJ databases">
        <title>Draft genomes of female and male turbot (Scophthalmus maximus).</title>
        <authorList>
            <person name="Xu H."/>
            <person name="Xu X.-W."/>
            <person name="Shao C."/>
            <person name="Chen S."/>
        </authorList>
    </citation>
    <scope>NUCLEOTIDE SEQUENCE [LARGE SCALE GENOMIC DNA]</scope>
    <source>
        <strain evidence="9">Ysfricsl-2016a</strain>
        <tissue evidence="9">Blood</tissue>
    </source>
</reference>
<feature type="compositionally biased region" description="Polar residues" evidence="7">
    <location>
        <begin position="98"/>
        <end position="168"/>
    </location>
</feature>
<feature type="region of interest" description="Disordered" evidence="7">
    <location>
        <begin position="34"/>
        <end position="244"/>
    </location>
</feature>
<evidence type="ECO:0000256" key="2">
    <source>
        <dbReference type="ARBA" id="ARBA00007965"/>
    </source>
</evidence>
<feature type="transmembrane region" description="Helical" evidence="8">
    <location>
        <begin position="282"/>
        <end position="304"/>
    </location>
</feature>
<dbReference type="Proteomes" id="UP000438429">
    <property type="component" value="Unassembled WGS sequence"/>
</dbReference>
<dbReference type="AlphaFoldDB" id="A0A6A4SSC2"/>
<proteinExistence type="inferred from homology"/>
<dbReference type="InterPro" id="IPR002259">
    <property type="entry name" value="Eqnu_transpt"/>
</dbReference>
<evidence type="ECO:0000256" key="8">
    <source>
        <dbReference type="SAM" id="Phobius"/>
    </source>
</evidence>
<evidence type="ECO:0000256" key="4">
    <source>
        <dbReference type="ARBA" id="ARBA00022692"/>
    </source>
</evidence>
<keyword evidence="6 8" id="KW-0472">Membrane</keyword>
<feature type="transmembrane region" description="Helical" evidence="8">
    <location>
        <begin position="344"/>
        <end position="367"/>
    </location>
</feature>
<dbReference type="EMBL" id="VEVO01000009">
    <property type="protein sequence ID" value="KAF0036893.1"/>
    <property type="molecule type" value="Genomic_DNA"/>
</dbReference>
<dbReference type="Pfam" id="PF01733">
    <property type="entry name" value="Nucleoside_tran"/>
    <property type="match status" value="1"/>
</dbReference>
<comment type="caution">
    <text evidence="9">The sequence shown here is derived from an EMBL/GenBank/DDBJ whole genome shotgun (WGS) entry which is preliminary data.</text>
</comment>
<organism evidence="9 10">
    <name type="scientific">Scophthalmus maximus</name>
    <name type="common">Turbot</name>
    <name type="synonym">Psetta maxima</name>
    <dbReference type="NCBI Taxonomy" id="52904"/>
    <lineage>
        <taxon>Eukaryota</taxon>
        <taxon>Metazoa</taxon>
        <taxon>Chordata</taxon>
        <taxon>Craniata</taxon>
        <taxon>Vertebrata</taxon>
        <taxon>Euteleostomi</taxon>
        <taxon>Actinopterygii</taxon>
        <taxon>Neopterygii</taxon>
        <taxon>Teleostei</taxon>
        <taxon>Neoteleostei</taxon>
        <taxon>Acanthomorphata</taxon>
        <taxon>Carangaria</taxon>
        <taxon>Pleuronectiformes</taxon>
        <taxon>Pleuronectoidei</taxon>
        <taxon>Scophthalmidae</taxon>
        <taxon>Scophthalmus</taxon>
    </lineage>
</organism>
<dbReference type="PANTHER" id="PTHR10332:SF8">
    <property type="entry name" value="EQUILIBRATIVE NUCLEOSIDE TRANSPORTER 2"/>
    <property type="match status" value="1"/>
</dbReference>
<evidence type="ECO:0000256" key="5">
    <source>
        <dbReference type="ARBA" id="ARBA00022989"/>
    </source>
</evidence>
<dbReference type="GO" id="GO:0035344">
    <property type="term" value="P:hypoxanthine transport"/>
    <property type="evidence" value="ECO:0007669"/>
    <property type="project" value="TreeGrafter"/>
</dbReference>
<comment type="subcellular location">
    <subcellularLocation>
        <location evidence="1">Membrane</location>
        <topology evidence="1">Multi-pass membrane protein</topology>
    </subcellularLocation>
</comment>
<protein>
    <submittedName>
        <fullName evidence="9">Uncharacterized protein</fullName>
    </submittedName>
</protein>
<evidence type="ECO:0000256" key="3">
    <source>
        <dbReference type="ARBA" id="ARBA00022448"/>
    </source>
</evidence>
<keyword evidence="5 8" id="KW-1133">Transmembrane helix</keyword>
<feature type="compositionally biased region" description="Polar residues" evidence="7">
    <location>
        <begin position="47"/>
        <end position="90"/>
    </location>
</feature>
<feature type="transmembrane region" description="Helical" evidence="8">
    <location>
        <begin position="316"/>
        <end position="338"/>
    </location>
</feature>
<feature type="compositionally biased region" description="Polar residues" evidence="7">
    <location>
        <begin position="214"/>
        <end position="237"/>
    </location>
</feature>